<sequence>MSPAPLDENPGRQLGAGDGFRRPPPKSLALLGAVFRRCASAPLRRPAALDLAEAVGGQQQKLRRHATLDLAEDFLREDRQLWNKRPESASRRTAGELKDILQRATNAGKPPTPGFGHRATVAPAAVKAHERPTSAAASFLRSDSVLSNAPTLQPTSPCSRPSRQPSVSSFAPLLVLTRTRSATSLSTVSDAPGSSCASNGALPVNLEAQRQARQSMFSLKNTLREEKAMSGIPLGFWVTMLGFPCPRLGQQPQTRVAHSQPAVAEFFASVEVPVGEANDTKTAASVQQVLRIFGHFRRLQQMDDGPMQRSTEPVDGCASDDSDGVVWDDVGSAALPPVDELAPVSWETMLFWIEQEKNCGLDASYMSLCASLISALKIWRRQRASPEQQRQGVSLTMLLQWICGDKASDLALSVMLSWIGFAEMQKLRQETPRLIDADDRKQLTRIFERGFAKGRPRITTEDLAGGKYPDVYTKRLTLVDATVAEAVFGNKEVDLPAFLEHMCDSDARGHENVTKVRLPDGNRLAYCNRQALDFKGWILQDAPDHEKEQRYRTMSEWSMSLDTLAVIGACPASRSLYRQPPFDLDMALRSLFKIGGLQVEMAAEPFIPISRSLFQSLIGKYGGGPEIAALEICPRCQAYLRAYNDRKQAEFELVSKYDTKDTGDGEAWYLVDALWVNNWKRYVKGEVACDVRDICSPGPITNDRLFEKDTPSKIRSRLRLRLDYIGVNARVWWLFMHLHGGGPAIIRDDLEIYAEELRPETQLIPEELRISDGSDFIVRMSRQYVDECQGDLQLYQSVFGGREAAVAADTGLALEDKSQEVADEPVRPSLPSSETSAVAKHLLPESKTKAPKLGLDAEEESSSASAEPLQPGI</sequence>
<feature type="region of interest" description="Disordered" evidence="1">
    <location>
        <begin position="817"/>
        <end position="873"/>
    </location>
</feature>
<dbReference type="SMART" id="SM00695">
    <property type="entry name" value="DUSP"/>
    <property type="match status" value="1"/>
</dbReference>
<dbReference type="PROSITE" id="PS51283">
    <property type="entry name" value="DUSP"/>
    <property type="match status" value="1"/>
</dbReference>
<reference evidence="3" key="1">
    <citation type="submission" date="2021-02" db="EMBL/GenBank/DDBJ databases">
        <authorList>
            <person name="Dougan E. K."/>
            <person name="Rhodes N."/>
            <person name="Thang M."/>
            <person name="Chan C."/>
        </authorList>
    </citation>
    <scope>NUCLEOTIDE SEQUENCE</scope>
</reference>
<dbReference type="Pfam" id="PF06337">
    <property type="entry name" value="DUSP"/>
    <property type="match status" value="1"/>
</dbReference>
<dbReference type="AlphaFoldDB" id="A0A813GND3"/>
<evidence type="ECO:0000259" key="2">
    <source>
        <dbReference type="PROSITE" id="PS51283"/>
    </source>
</evidence>
<accession>A0A813GND3</accession>
<feature type="compositionally biased region" description="Basic and acidic residues" evidence="1">
    <location>
        <begin position="817"/>
        <end position="826"/>
    </location>
</feature>
<dbReference type="InterPro" id="IPR006615">
    <property type="entry name" value="Pept_C19_DUSP"/>
</dbReference>
<dbReference type="EMBL" id="CAJNNV010029353">
    <property type="protein sequence ID" value="CAE8628165.1"/>
    <property type="molecule type" value="Genomic_DNA"/>
</dbReference>
<dbReference type="OrthoDB" id="410774at2759"/>
<dbReference type="Gene3D" id="3.30.2230.10">
    <property type="entry name" value="DUSP-like"/>
    <property type="match status" value="1"/>
</dbReference>
<protein>
    <recommendedName>
        <fullName evidence="2">DUSP domain-containing protein</fullName>
    </recommendedName>
</protein>
<dbReference type="InterPro" id="IPR035927">
    <property type="entry name" value="DUSP-like_sf"/>
</dbReference>
<evidence type="ECO:0000256" key="1">
    <source>
        <dbReference type="SAM" id="MobiDB-lite"/>
    </source>
</evidence>
<keyword evidence="4" id="KW-1185">Reference proteome</keyword>
<dbReference type="Proteomes" id="UP000654075">
    <property type="component" value="Unassembled WGS sequence"/>
</dbReference>
<name>A0A813GND3_POLGL</name>
<dbReference type="SUPFAM" id="SSF143791">
    <property type="entry name" value="DUSP-like"/>
    <property type="match status" value="1"/>
</dbReference>
<gene>
    <name evidence="3" type="ORF">PGLA1383_LOCUS44838</name>
</gene>
<dbReference type="GO" id="GO:0004843">
    <property type="term" value="F:cysteine-type deubiquitinase activity"/>
    <property type="evidence" value="ECO:0007669"/>
    <property type="project" value="InterPro"/>
</dbReference>
<comment type="caution">
    <text evidence="3">The sequence shown here is derived from an EMBL/GenBank/DDBJ whole genome shotgun (WGS) entry which is preliminary data.</text>
</comment>
<evidence type="ECO:0000313" key="3">
    <source>
        <dbReference type="EMBL" id="CAE8628165.1"/>
    </source>
</evidence>
<feature type="domain" description="DUSP" evidence="2">
    <location>
        <begin position="641"/>
        <end position="750"/>
    </location>
</feature>
<proteinExistence type="predicted"/>
<evidence type="ECO:0000313" key="4">
    <source>
        <dbReference type="Proteomes" id="UP000654075"/>
    </source>
</evidence>
<organism evidence="3 4">
    <name type="scientific">Polarella glacialis</name>
    <name type="common">Dinoflagellate</name>
    <dbReference type="NCBI Taxonomy" id="89957"/>
    <lineage>
        <taxon>Eukaryota</taxon>
        <taxon>Sar</taxon>
        <taxon>Alveolata</taxon>
        <taxon>Dinophyceae</taxon>
        <taxon>Suessiales</taxon>
        <taxon>Suessiaceae</taxon>
        <taxon>Polarella</taxon>
    </lineage>
</organism>
<feature type="region of interest" description="Disordered" evidence="1">
    <location>
        <begin position="1"/>
        <end position="26"/>
    </location>
</feature>